<dbReference type="GO" id="GO:0004497">
    <property type="term" value="F:monooxygenase activity"/>
    <property type="evidence" value="ECO:0007669"/>
    <property type="project" value="UniProtKB-KW"/>
</dbReference>
<keyword evidence="6 8" id="KW-0503">Monooxygenase</keyword>
<dbReference type="InterPro" id="IPR001128">
    <property type="entry name" value="Cyt_P450"/>
</dbReference>
<dbReference type="CDD" id="cd11062">
    <property type="entry name" value="CYP58-like"/>
    <property type="match status" value="1"/>
</dbReference>
<keyword evidence="5 7" id="KW-0408">Iron</keyword>
<feature type="transmembrane region" description="Helical" evidence="9">
    <location>
        <begin position="6"/>
        <end position="33"/>
    </location>
</feature>
<dbReference type="InterPro" id="IPR002401">
    <property type="entry name" value="Cyt_P450_E_grp-I"/>
</dbReference>
<evidence type="ECO:0000256" key="1">
    <source>
        <dbReference type="ARBA" id="ARBA00001971"/>
    </source>
</evidence>
<keyword evidence="3 7" id="KW-0479">Metal-binding</keyword>
<organism evidence="10 11">
    <name type="scientific">Polyplosphaeria fusca</name>
    <dbReference type="NCBI Taxonomy" id="682080"/>
    <lineage>
        <taxon>Eukaryota</taxon>
        <taxon>Fungi</taxon>
        <taxon>Dikarya</taxon>
        <taxon>Ascomycota</taxon>
        <taxon>Pezizomycotina</taxon>
        <taxon>Dothideomycetes</taxon>
        <taxon>Pleosporomycetidae</taxon>
        <taxon>Pleosporales</taxon>
        <taxon>Tetraplosphaeriaceae</taxon>
        <taxon>Polyplosphaeria</taxon>
    </lineage>
</organism>
<keyword evidence="11" id="KW-1185">Reference proteome</keyword>
<comment type="similarity">
    <text evidence="2 8">Belongs to the cytochrome P450 family.</text>
</comment>
<dbReference type="PANTHER" id="PTHR24305">
    <property type="entry name" value="CYTOCHROME P450"/>
    <property type="match status" value="1"/>
</dbReference>
<keyword evidence="9" id="KW-0812">Transmembrane</keyword>
<dbReference type="InterPro" id="IPR017972">
    <property type="entry name" value="Cyt_P450_CS"/>
</dbReference>
<comment type="cofactor">
    <cofactor evidence="1 7">
        <name>heme</name>
        <dbReference type="ChEBI" id="CHEBI:30413"/>
    </cofactor>
</comment>
<evidence type="ECO:0000256" key="9">
    <source>
        <dbReference type="SAM" id="Phobius"/>
    </source>
</evidence>
<evidence type="ECO:0000256" key="5">
    <source>
        <dbReference type="ARBA" id="ARBA00023004"/>
    </source>
</evidence>
<dbReference type="Proteomes" id="UP000799444">
    <property type="component" value="Unassembled WGS sequence"/>
</dbReference>
<dbReference type="GO" id="GO:0016705">
    <property type="term" value="F:oxidoreductase activity, acting on paired donors, with incorporation or reduction of molecular oxygen"/>
    <property type="evidence" value="ECO:0007669"/>
    <property type="project" value="InterPro"/>
</dbReference>
<dbReference type="PRINTS" id="PR00463">
    <property type="entry name" value="EP450I"/>
</dbReference>
<evidence type="ECO:0000313" key="10">
    <source>
        <dbReference type="EMBL" id="KAF2739407.1"/>
    </source>
</evidence>
<dbReference type="AlphaFoldDB" id="A0A9P4V4C4"/>
<reference evidence="10" key="1">
    <citation type="journal article" date="2020" name="Stud. Mycol.">
        <title>101 Dothideomycetes genomes: a test case for predicting lifestyles and emergence of pathogens.</title>
        <authorList>
            <person name="Haridas S."/>
            <person name="Albert R."/>
            <person name="Binder M."/>
            <person name="Bloem J."/>
            <person name="Labutti K."/>
            <person name="Salamov A."/>
            <person name="Andreopoulos B."/>
            <person name="Baker S."/>
            <person name="Barry K."/>
            <person name="Bills G."/>
            <person name="Bluhm B."/>
            <person name="Cannon C."/>
            <person name="Castanera R."/>
            <person name="Culley D."/>
            <person name="Daum C."/>
            <person name="Ezra D."/>
            <person name="Gonzalez J."/>
            <person name="Henrissat B."/>
            <person name="Kuo A."/>
            <person name="Liang C."/>
            <person name="Lipzen A."/>
            <person name="Lutzoni F."/>
            <person name="Magnuson J."/>
            <person name="Mondo S."/>
            <person name="Nolan M."/>
            <person name="Ohm R."/>
            <person name="Pangilinan J."/>
            <person name="Park H.-J."/>
            <person name="Ramirez L."/>
            <person name="Alfaro M."/>
            <person name="Sun H."/>
            <person name="Tritt A."/>
            <person name="Yoshinaga Y."/>
            <person name="Zwiers L.-H."/>
            <person name="Turgeon B."/>
            <person name="Goodwin S."/>
            <person name="Spatafora J."/>
            <person name="Crous P."/>
            <person name="Grigoriev I."/>
        </authorList>
    </citation>
    <scope>NUCLEOTIDE SEQUENCE</scope>
    <source>
        <strain evidence="10">CBS 125425</strain>
    </source>
</reference>
<evidence type="ECO:0000256" key="2">
    <source>
        <dbReference type="ARBA" id="ARBA00010617"/>
    </source>
</evidence>
<dbReference type="InterPro" id="IPR036396">
    <property type="entry name" value="Cyt_P450_sf"/>
</dbReference>
<dbReference type="PRINTS" id="PR00385">
    <property type="entry name" value="P450"/>
</dbReference>
<keyword evidence="9" id="KW-1133">Transmembrane helix</keyword>
<dbReference type="Pfam" id="PF00067">
    <property type="entry name" value="p450"/>
    <property type="match status" value="1"/>
</dbReference>
<evidence type="ECO:0000256" key="3">
    <source>
        <dbReference type="ARBA" id="ARBA00022723"/>
    </source>
</evidence>
<dbReference type="GO" id="GO:0020037">
    <property type="term" value="F:heme binding"/>
    <property type="evidence" value="ECO:0007669"/>
    <property type="project" value="InterPro"/>
</dbReference>
<evidence type="ECO:0000256" key="6">
    <source>
        <dbReference type="ARBA" id="ARBA00023033"/>
    </source>
</evidence>
<evidence type="ECO:0000256" key="8">
    <source>
        <dbReference type="RuleBase" id="RU000461"/>
    </source>
</evidence>
<feature type="binding site" description="axial binding residue" evidence="7">
    <location>
        <position position="458"/>
    </location>
    <ligand>
        <name>heme</name>
        <dbReference type="ChEBI" id="CHEBI:30413"/>
    </ligand>
    <ligandPart>
        <name>Fe</name>
        <dbReference type="ChEBI" id="CHEBI:18248"/>
    </ligandPart>
</feature>
<accession>A0A9P4V4C4</accession>
<dbReference type="Gene3D" id="1.10.630.10">
    <property type="entry name" value="Cytochrome P450"/>
    <property type="match status" value="1"/>
</dbReference>
<proteinExistence type="inferred from homology"/>
<dbReference type="OrthoDB" id="3945418at2759"/>
<dbReference type="SUPFAM" id="SSF48264">
    <property type="entry name" value="Cytochrome P450"/>
    <property type="match status" value="1"/>
</dbReference>
<dbReference type="PANTHER" id="PTHR24305:SF157">
    <property type="entry name" value="N-ACETYLTRYPTOPHAN 6-HYDROXYLASE IVOC-RELATED"/>
    <property type="match status" value="1"/>
</dbReference>
<keyword evidence="4 8" id="KW-0560">Oxidoreductase</keyword>
<comment type="caution">
    <text evidence="10">The sequence shown here is derived from an EMBL/GenBank/DDBJ whole genome shotgun (WGS) entry which is preliminary data.</text>
</comment>
<keyword evidence="7 8" id="KW-0349">Heme</keyword>
<dbReference type="GO" id="GO:0005506">
    <property type="term" value="F:iron ion binding"/>
    <property type="evidence" value="ECO:0007669"/>
    <property type="project" value="InterPro"/>
</dbReference>
<sequence>MAAFDLVSALISPAVLCAALVVFGAYVVVLYVFRIYFSPISHIPGPKWAAATRWYEFYFDAIKNGKYYLEVEKMHETYGPIVRITPYEVHINDPSFFNELYTVSKRLDKDPWYYSWLNRTGSIFGTAQTDLHKLRSPIIKKAFSTASLSRVEHVLKGHIATLCRRIQESKEERKALNMSDIFRSLAVDVVTDLSLPESLSLLETPDYGREHADFVRTVTELSLFSRHLPWFIPLLEATPRWIVGLQGETALHVADGVKGQKNQAQRVIENNGRPIGSKNFPVVMNEVYKSPDLPPSEKTPKRLFDEISILIGAGSETTGHTMATITYHVLANPDVQEKVRKELQEAFTENERKEILSYKQLETLPYLNACISEGLRLATSVSGRLPRINHTAPTTYTSTSRSYTVPPGTPMSMSIRDMHYNEELFPDPWDFKPERWLGPAAKENEKWFAPFNRGARSCVGRLLAMAELQMAMGNIFSKWDVRMSEGVRRRDVEMEHDCFAPFPARDAPGVLIEVF</sequence>
<name>A0A9P4V4C4_9PLEO</name>
<keyword evidence="9" id="KW-0472">Membrane</keyword>
<dbReference type="PROSITE" id="PS00086">
    <property type="entry name" value="CYTOCHROME_P450"/>
    <property type="match status" value="1"/>
</dbReference>
<dbReference type="EMBL" id="ML996104">
    <property type="protein sequence ID" value="KAF2739407.1"/>
    <property type="molecule type" value="Genomic_DNA"/>
</dbReference>
<evidence type="ECO:0000313" key="11">
    <source>
        <dbReference type="Proteomes" id="UP000799444"/>
    </source>
</evidence>
<evidence type="ECO:0000256" key="7">
    <source>
        <dbReference type="PIRSR" id="PIRSR602401-1"/>
    </source>
</evidence>
<gene>
    <name evidence="10" type="ORF">EJ04DRAFT_310617</name>
</gene>
<dbReference type="InterPro" id="IPR050121">
    <property type="entry name" value="Cytochrome_P450_monoxygenase"/>
</dbReference>
<evidence type="ECO:0000256" key="4">
    <source>
        <dbReference type="ARBA" id="ARBA00023002"/>
    </source>
</evidence>
<protein>
    <submittedName>
        <fullName evidence="10">Cytochrome P450</fullName>
    </submittedName>
</protein>